<dbReference type="SUPFAM" id="SSF48452">
    <property type="entry name" value="TPR-like"/>
    <property type="match status" value="1"/>
</dbReference>
<dbReference type="InterPro" id="IPR011990">
    <property type="entry name" value="TPR-like_helical_dom_sf"/>
</dbReference>
<dbReference type="NCBIfam" id="TIGR02521">
    <property type="entry name" value="type_IV_pilW"/>
    <property type="match status" value="1"/>
</dbReference>
<feature type="repeat" description="TPR" evidence="1">
    <location>
        <begin position="127"/>
        <end position="160"/>
    </location>
</feature>
<protein>
    <submittedName>
        <fullName evidence="2">Type IV pilus assembly protein PilF</fullName>
    </submittedName>
</protein>
<dbReference type="InterPro" id="IPR013360">
    <property type="entry name" value="Pilus_4_PilW"/>
</dbReference>
<dbReference type="PANTHER" id="PTHR12558">
    <property type="entry name" value="CELL DIVISION CYCLE 16,23,27"/>
    <property type="match status" value="1"/>
</dbReference>
<feature type="repeat" description="TPR" evidence="1">
    <location>
        <begin position="93"/>
        <end position="126"/>
    </location>
</feature>
<name>A0A1G9TB09_9BURK</name>
<proteinExistence type="predicted"/>
<dbReference type="SMART" id="SM00028">
    <property type="entry name" value="TPR"/>
    <property type="match status" value="4"/>
</dbReference>
<dbReference type="PANTHER" id="PTHR12558:SF13">
    <property type="entry name" value="CELL DIVISION CYCLE PROTEIN 27 HOMOLOG"/>
    <property type="match status" value="1"/>
</dbReference>
<dbReference type="Pfam" id="PF13176">
    <property type="entry name" value="TPR_7"/>
    <property type="match status" value="1"/>
</dbReference>
<keyword evidence="3" id="KW-1185">Reference proteome</keyword>
<dbReference type="EMBL" id="FNHP01000006">
    <property type="protein sequence ID" value="SDM44814.1"/>
    <property type="molecule type" value="Genomic_DNA"/>
</dbReference>
<evidence type="ECO:0000256" key="1">
    <source>
        <dbReference type="PROSITE-ProRule" id="PRU00339"/>
    </source>
</evidence>
<reference evidence="3" key="1">
    <citation type="submission" date="2016-10" db="EMBL/GenBank/DDBJ databases">
        <authorList>
            <person name="Varghese N."/>
            <person name="Submissions S."/>
        </authorList>
    </citation>
    <scope>NUCLEOTIDE SEQUENCE [LARGE SCALE GENOMIC DNA]</scope>
    <source>
        <strain evidence="3">EPL6</strain>
    </source>
</reference>
<evidence type="ECO:0000313" key="3">
    <source>
        <dbReference type="Proteomes" id="UP000198552"/>
    </source>
</evidence>
<organism evidence="2 3">
    <name type="scientific">Oryzisolibacter propanilivorax</name>
    <dbReference type="NCBI Taxonomy" id="1527607"/>
    <lineage>
        <taxon>Bacteria</taxon>
        <taxon>Pseudomonadati</taxon>
        <taxon>Pseudomonadota</taxon>
        <taxon>Betaproteobacteria</taxon>
        <taxon>Burkholderiales</taxon>
        <taxon>Comamonadaceae</taxon>
        <taxon>Oryzisolibacter</taxon>
    </lineage>
</organism>
<dbReference type="Pfam" id="PF13432">
    <property type="entry name" value="TPR_16"/>
    <property type="match status" value="1"/>
</dbReference>
<dbReference type="InterPro" id="IPR019734">
    <property type="entry name" value="TPR_rpt"/>
</dbReference>
<evidence type="ECO:0000313" key="2">
    <source>
        <dbReference type="EMBL" id="SDM44814.1"/>
    </source>
</evidence>
<sequence>MAGRGISCGVFHARVPSSHVGKAQPLFSALYEEDKLLITVSKQAARWRGMAWAGLVAGAVLLGGCSQLGVHTDPEASASASAQEENSEARRRARIRLELAASYLQRGQPRVALEEVRQALAADPNYADAYHLRGLAYMALGEQALAEQSLRRAQGMKPADADILHNLGWLQCQRGQYPEADQLFDSALARPGYAARAKTLMSQGLCQQKAGRLQEAEQTLLRSHEMDAANPVTGYHLAELMFARGDAQRAQFYIRRVNNGEFGNAESLWLGIRIERALGDAVAMRQLAEQLRKRFPDARQTQALDRRAFDE</sequence>
<dbReference type="Proteomes" id="UP000198552">
    <property type="component" value="Unassembled WGS sequence"/>
</dbReference>
<dbReference type="STRING" id="1527607.SAMN05428957_10615"/>
<dbReference type="PROSITE" id="PS50005">
    <property type="entry name" value="TPR"/>
    <property type="match status" value="2"/>
</dbReference>
<dbReference type="Gene3D" id="1.25.40.10">
    <property type="entry name" value="Tetratricopeptide repeat domain"/>
    <property type="match status" value="1"/>
</dbReference>
<keyword evidence="1" id="KW-0802">TPR repeat</keyword>
<gene>
    <name evidence="2" type="ORF">SAMN05428957_10615</name>
</gene>
<accession>A0A1G9TB09</accession>
<dbReference type="AlphaFoldDB" id="A0A1G9TB09"/>